<dbReference type="Proteomes" id="UP000494245">
    <property type="component" value="Unassembled WGS sequence"/>
</dbReference>
<comment type="caution">
    <text evidence="3">The sequence shown here is derived from an EMBL/GenBank/DDBJ whole genome shotgun (WGS) entry which is preliminary data.</text>
</comment>
<evidence type="ECO:0000256" key="2">
    <source>
        <dbReference type="SAM" id="SignalP"/>
    </source>
</evidence>
<organism evidence="3 4">
    <name type="scientific">Fundidesulfovibrio magnetotacticus</name>
    <dbReference type="NCBI Taxonomy" id="2730080"/>
    <lineage>
        <taxon>Bacteria</taxon>
        <taxon>Pseudomonadati</taxon>
        <taxon>Thermodesulfobacteriota</taxon>
        <taxon>Desulfovibrionia</taxon>
        <taxon>Desulfovibrionales</taxon>
        <taxon>Desulfovibrionaceae</taxon>
        <taxon>Fundidesulfovibrio</taxon>
    </lineage>
</organism>
<evidence type="ECO:0000313" key="4">
    <source>
        <dbReference type="Proteomes" id="UP000494245"/>
    </source>
</evidence>
<keyword evidence="2" id="KW-0732">Signal</keyword>
<dbReference type="RefSeq" id="WP_173087082.1">
    <property type="nucleotide sequence ID" value="NZ_BLTE01000027.1"/>
</dbReference>
<feature type="signal peptide" evidence="2">
    <location>
        <begin position="1"/>
        <end position="20"/>
    </location>
</feature>
<reference evidence="3 4" key="2">
    <citation type="submission" date="2020-05" db="EMBL/GenBank/DDBJ databases">
        <title>Draft genome sequence of Desulfovibrio sp. strainFSS-1.</title>
        <authorList>
            <person name="Shimoshige H."/>
            <person name="Kobayashi H."/>
            <person name="Maekawa T."/>
        </authorList>
    </citation>
    <scope>NUCLEOTIDE SEQUENCE [LARGE SCALE GENOMIC DNA]</scope>
    <source>
        <strain evidence="3 4">SIID29052-01</strain>
    </source>
</reference>
<feature type="compositionally biased region" description="Low complexity" evidence="1">
    <location>
        <begin position="65"/>
        <end position="75"/>
    </location>
</feature>
<feature type="compositionally biased region" description="Pro residues" evidence="1">
    <location>
        <begin position="47"/>
        <end position="64"/>
    </location>
</feature>
<name>A0A6V8M1Y2_9BACT</name>
<evidence type="ECO:0000256" key="1">
    <source>
        <dbReference type="SAM" id="MobiDB-lite"/>
    </source>
</evidence>
<evidence type="ECO:0000313" key="3">
    <source>
        <dbReference type="EMBL" id="GFK95946.1"/>
    </source>
</evidence>
<protein>
    <recommendedName>
        <fullName evidence="5">FlgD Ig-like domain-containing protein</fullName>
    </recommendedName>
</protein>
<dbReference type="EMBL" id="BLTE01000027">
    <property type="protein sequence ID" value="GFK95946.1"/>
    <property type="molecule type" value="Genomic_DNA"/>
</dbReference>
<feature type="chain" id="PRO_5028887292" description="FlgD Ig-like domain-containing protein" evidence="2">
    <location>
        <begin position="21"/>
        <end position="202"/>
    </location>
</feature>
<feature type="region of interest" description="Disordered" evidence="1">
    <location>
        <begin position="30"/>
        <end position="75"/>
    </location>
</feature>
<dbReference type="AlphaFoldDB" id="A0A6V8M1Y2"/>
<gene>
    <name evidence="3" type="ORF">NNJEOMEG_03819</name>
</gene>
<accession>A0A6V8M1Y2</accession>
<reference evidence="3 4" key="1">
    <citation type="submission" date="2020-04" db="EMBL/GenBank/DDBJ databases">
        <authorList>
            <consortium name="Desulfovibrio sp. FSS-1 genome sequencing consortium"/>
            <person name="Shimoshige H."/>
            <person name="Kobayashi H."/>
            <person name="Maekawa T."/>
        </authorList>
    </citation>
    <scope>NUCLEOTIDE SEQUENCE [LARGE SCALE GENOMIC DNA]</scope>
    <source>
        <strain evidence="3 4">SIID29052-01</strain>
    </source>
</reference>
<sequence length="202" mass="22186">MRFTLPLLALLLLVPSLALAQARMPDEYLVAPAPKPPKKKPVEEQATPPPAPQPTQQPVQPTPQPAQQAAPAAPAPSFLAGGTVTGLKFYAAGPNGQEKSKREYKEVFNSSNTKYIYYDLGLAFPQPIAQYKTFDILAVCTKSNGREIYRFTQNSKVEVGWKTSTHSMGWGRDPGGTWEYGTYTVKLYSEGKEIASGSFRVY</sequence>
<proteinExistence type="predicted"/>
<keyword evidence="4" id="KW-1185">Reference proteome</keyword>
<evidence type="ECO:0008006" key="5">
    <source>
        <dbReference type="Google" id="ProtNLM"/>
    </source>
</evidence>